<protein>
    <submittedName>
        <fullName evidence="5">Acyl-CoA desaturase</fullName>
        <ecNumber evidence="5">1.14.19.-</ecNumber>
    </submittedName>
</protein>
<dbReference type="PANTHER" id="PTHR19353">
    <property type="entry name" value="FATTY ACID DESATURASE 2"/>
    <property type="match status" value="1"/>
</dbReference>
<keyword evidence="2" id="KW-0472">Membrane</keyword>
<organism evidence="5">
    <name type="scientific">Streptantibioticus silvisoli</name>
    <dbReference type="NCBI Taxonomy" id="2705255"/>
    <lineage>
        <taxon>Bacteria</taxon>
        <taxon>Bacillati</taxon>
        <taxon>Actinomycetota</taxon>
        <taxon>Actinomycetes</taxon>
        <taxon>Kitasatosporales</taxon>
        <taxon>Streptomycetaceae</taxon>
        <taxon>Streptantibioticus</taxon>
    </lineage>
</organism>
<dbReference type="PIRSF" id="PIRSF015921">
    <property type="entry name" value="FA_sphinglp_des"/>
    <property type="match status" value="1"/>
</dbReference>
<dbReference type="Pfam" id="PF00487">
    <property type="entry name" value="FA_desaturase"/>
    <property type="match status" value="1"/>
</dbReference>
<evidence type="ECO:0000313" key="4">
    <source>
        <dbReference type="EMBL" id="MDI5962032.1"/>
    </source>
</evidence>
<feature type="compositionally biased region" description="Low complexity" evidence="1">
    <location>
        <begin position="1"/>
        <end position="13"/>
    </location>
</feature>
<feature type="transmembrane region" description="Helical" evidence="2">
    <location>
        <begin position="207"/>
        <end position="227"/>
    </location>
</feature>
<dbReference type="GO" id="GO:0008610">
    <property type="term" value="P:lipid biosynthetic process"/>
    <property type="evidence" value="ECO:0007669"/>
    <property type="project" value="UniProtKB-ARBA"/>
</dbReference>
<dbReference type="AlphaFoldDB" id="A0AA90H3E0"/>
<comment type="caution">
    <text evidence="5">The sequence shown here is derived from an EMBL/GenBank/DDBJ whole genome shotgun (WGS) entry which is preliminary data.</text>
</comment>
<dbReference type="GO" id="GO:0016717">
    <property type="term" value="F:oxidoreductase activity, acting on paired donors, with oxidation of a pair of donors resulting in the reduction of molecular oxygen to two molecules of water"/>
    <property type="evidence" value="ECO:0007669"/>
    <property type="project" value="TreeGrafter"/>
</dbReference>
<dbReference type="EMBL" id="JABXJJ020000021">
    <property type="protein sequence ID" value="MDI5971256.1"/>
    <property type="molecule type" value="Genomic_DNA"/>
</dbReference>
<dbReference type="CDD" id="cd03506">
    <property type="entry name" value="Delta6-FADS-like"/>
    <property type="match status" value="1"/>
</dbReference>
<feature type="region of interest" description="Disordered" evidence="1">
    <location>
        <begin position="1"/>
        <end position="25"/>
    </location>
</feature>
<feature type="domain" description="Fatty acid desaturase" evidence="3">
    <location>
        <begin position="71"/>
        <end position="331"/>
    </location>
</feature>
<keyword evidence="2" id="KW-1133">Transmembrane helix</keyword>
<evidence type="ECO:0000313" key="5">
    <source>
        <dbReference type="EMBL" id="MDI5971256.1"/>
    </source>
</evidence>
<evidence type="ECO:0000256" key="1">
    <source>
        <dbReference type="SAM" id="MobiDB-lite"/>
    </source>
</evidence>
<feature type="transmembrane region" description="Helical" evidence="2">
    <location>
        <begin position="75"/>
        <end position="96"/>
    </location>
</feature>
<gene>
    <name evidence="4" type="ORF">POF43_004705</name>
    <name evidence="5" type="ORF">POF50_018220</name>
</gene>
<dbReference type="GO" id="GO:0016020">
    <property type="term" value="C:membrane"/>
    <property type="evidence" value="ECO:0007669"/>
    <property type="project" value="TreeGrafter"/>
</dbReference>
<sequence length="357" mass="39049">MTPTDTPPLATLAAPPPPPSTAPGSDFAVLSRRIVGAGLLRRRPGYYAARIGGVAVLYAAGWTAFAVLGHSWWQLLIAAGLGVMFAQVALVAHDLAHRQVFRLRRPSETAGRIAGNLGVGMSYGWWQDKHTRHHANPNHEDLDPDVDPYVFVWSRGQAERVGGLARFIGARQAFWFFPLLTLEGFNLHFAGARAVFRRGSAIKLRGLEGVLLCVHVAVYLAALLLVLTPWQALAFLAVHQMVFGVYMGCTFAPNHKGMPTITGADERPDFLRRQVLTSRNVRGGLLLEVVLGGLNHQIEHHLFPSMPTPHLRRARVIVRAYCAELGIAYTEAGLIASYAQALRHLHDAGAPLRVRTA</sequence>
<dbReference type="Proteomes" id="UP001156398">
    <property type="component" value="Unassembled WGS sequence"/>
</dbReference>
<keyword evidence="6" id="KW-1185">Reference proteome</keyword>
<evidence type="ECO:0000313" key="6">
    <source>
        <dbReference type="Proteomes" id="UP001156398"/>
    </source>
</evidence>
<dbReference type="EMBL" id="JAAGKO020000004">
    <property type="protein sequence ID" value="MDI5962032.1"/>
    <property type="molecule type" value="Genomic_DNA"/>
</dbReference>
<dbReference type="InterPro" id="IPR005804">
    <property type="entry name" value="FA_desaturase_dom"/>
</dbReference>
<evidence type="ECO:0000256" key="2">
    <source>
        <dbReference type="SAM" id="Phobius"/>
    </source>
</evidence>
<dbReference type="EC" id="1.14.19.-" evidence="5"/>
<keyword evidence="5" id="KW-0560">Oxidoreductase</keyword>
<keyword evidence="2" id="KW-0812">Transmembrane</keyword>
<proteinExistence type="predicted"/>
<evidence type="ECO:0000259" key="3">
    <source>
        <dbReference type="Pfam" id="PF00487"/>
    </source>
</evidence>
<accession>A0AA90H3E0</accession>
<reference evidence="5 6" key="1">
    <citation type="submission" date="2023-05" db="EMBL/GenBank/DDBJ databases">
        <title>Streptantibioticus silvisoli sp. nov., acidotolerant actinomycetes 1 from pine litter.</title>
        <authorList>
            <person name="Swiecimska M."/>
            <person name="Golinska P."/>
            <person name="Sangal V."/>
            <person name="Wachnowicz B."/>
            <person name="Goodfellow M."/>
        </authorList>
    </citation>
    <scope>NUCLEOTIDE SEQUENCE</scope>
    <source>
        <strain evidence="5">SL13</strain>
        <strain evidence="4 6">SL54</strain>
    </source>
</reference>
<dbReference type="InterPro" id="IPR012171">
    <property type="entry name" value="Fatty_acid_desaturase"/>
</dbReference>
<dbReference type="RefSeq" id="WP_282698816.1">
    <property type="nucleotide sequence ID" value="NZ_JAAGKO020000004.1"/>
</dbReference>
<feature type="transmembrane region" description="Helical" evidence="2">
    <location>
        <begin position="47"/>
        <end position="69"/>
    </location>
</feature>
<name>A0AA90H3E0_9ACTN</name>
<dbReference type="PANTHER" id="PTHR19353:SF19">
    <property type="entry name" value="DELTA(5) FATTY ACID DESATURASE C-RELATED"/>
    <property type="match status" value="1"/>
</dbReference>